<proteinExistence type="predicted"/>
<dbReference type="RefSeq" id="WP_398712083.1">
    <property type="nucleotide sequence ID" value="NZ_JBIRUI010000015.1"/>
</dbReference>
<dbReference type="PANTHER" id="PTHR43004:SF19">
    <property type="entry name" value="BINDING MONOOXYGENASE, PUTATIVE (JCVI)-RELATED"/>
    <property type="match status" value="1"/>
</dbReference>
<keyword evidence="2" id="KW-0285">Flavoprotein</keyword>
<dbReference type="EMBL" id="JBIRUI010000015">
    <property type="protein sequence ID" value="MFI1717651.1"/>
    <property type="molecule type" value="Genomic_DNA"/>
</dbReference>
<dbReference type="Gene3D" id="3.40.30.120">
    <property type="match status" value="1"/>
</dbReference>
<feature type="domain" description="FAD-binding" evidence="5">
    <location>
        <begin position="3"/>
        <end position="333"/>
    </location>
</feature>
<evidence type="ECO:0000256" key="1">
    <source>
        <dbReference type="ARBA" id="ARBA00001974"/>
    </source>
</evidence>
<comment type="caution">
    <text evidence="6">The sequence shown here is derived from an EMBL/GenBank/DDBJ whole genome shotgun (WGS) entry which is preliminary data.</text>
</comment>
<evidence type="ECO:0000313" key="6">
    <source>
        <dbReference type="EMBL" id="MFI1717651.1"/>
    </source>
</evidence>
<keyword evidence="3" id="KW-0274">FAD</keyword>
<organism evidence="6 7">
    <name type="scientific">Streptomyces litmocidini</name>
    <dbReference type="NCBI Taxonomy" id="67318"/>
    <lineage>
        <taxon>Bacteria</taxon>
        <taxon>Bacillati</taxon>
        <taxon>Actinomycetota</taxon>
        <taxon>Actinomycetes</taxon>
        <taxon>Kitasatosporales</taxon>
        <taxon>Streptomycetaceae</taxon>
        <taxon>Streptomyces</taxon>
    </lineage>
</organism>
<evidence type="ECO:0000259" key="5">
    <source>
        <dbReference type="Pfam" id="PF01494"/>
    </source>
</evidence>
<keyword evidence="6" id="KW-0560">Oxidoreductase</keyword>
<gene>
    <name evidence="6" type="ORF">ACH407_29370</name>
</gene>
<reference evidence="6 7" key="1">
    <citation type="submission" date="2024-10" db="EMBL/GenBank/DDBJ databases">
        <title>The Natural Products Discovery Center: Release of the First 8490 Sequenced Strains for Exploring Actinobacteria Biosynthetic Diversity.</title>
        <authorList>
            <person name="Kalkreuter E."/>
            <person name="Kautsar S.A."/>
            <person name="Yang D."/>
            <person name="Bader C.D."/>
            <person name="Teijaro C.N."/>
            <person name="Fluegel L."/>
            <person name="Davis C.M."/>
            <person name="Simpson J.R."/>
            <person name="Lauterbach L."/>
            <person name="Steele A.D."/>
            <person name="Gui C."/>
            <person name="Meng S."/>
            <person name="Li G."/>
            <person name="Viehrig K."/>
            <person name="Ye F."/>
            <person name="Su P."/>
            <person name="Kiefer A.F."/>
            <person name="Nichols A."/>
            <person name="Cepeda A.J."/>
            <person name="Yan W."/>
            <person name="Fan B."/>
            <person name="Jiang Y."/>
            <person name="Adhikari A."/>
            <person name="Zheng C.-J."/>
            <person name="Schuster L."/>
            <person name="Cowan T.M."/>
            <person name="Smanski M.J."/>
            <person name="Chevrette M.G."/>
            <person name="De Carvalho L.P.S."/>
            <person name="Shen B."/>
        </authorList>
    </citation>
    <scope>NUCLEOTIDE SEQUENCE [LARGE SCALE GENOMIC DNA]</scope>
    <source>
        <strain evidence="6 7">NPDC020602</strain>
    </source>
</reference>
<dbReference type="InterPro" id="IPR050641">
    <property type="entry name" value="RIFMO-like"/>
</dbReference>
<evidence type="ECO:0000256" key="3">
    <source>
        <dbReference type="ARBA" id="ARBA00022827"/>
    </source>
</evidence>
<dbReference type="InterPro" id="IPR036188">
    <property type="entry name" value="FAD/NAD-bd_sf"/>
</dbReference>
<dbReference type="Gene3D" id="3.50.50.60">
    <property type="entry name" value="FAD/NAD(P)-binding domain"/>
    <property type="match status" value="1"/>
</dbReference>
<keyword evidence="6" id="KW-0503">Monooxygenase</keyword>
<dbReference type="GO" id="GO:0004497">
    <property type="term" value="F:monooxygenase activity"/>
    <property type="evidence" value="ECO:0007669"/>
    <property type="project" value="UniProtKB-KW"/>
</dbReference>
<dbReference type="PRINTS" id="PR00420">
    <property type="entry name" value="RNGMNOXGNASE"/>
</dbReference>
<name>A0ABW7UDD2_9ACTN</name>
<feature type="region of interest" description="Disordered" evidence="4">
    <location>
        <begin position="483"/>
        <end position="508"/>
    </location>
</feature>
<dbReference type="Pfam" id="PF21274">
    <property type="entry name" value="Rng_hyd_C"/>
    <property type="match status" value="1"/>
</dbReference>
<dbReference type="InterPro" id="IPR002938">
    <property type="entry name" value="FAD-bd"/>
</dbReference>
<dbReference type="SUPFAM" id="SSF51905">
    <property type="entry name" value="FAD/NAD(P)-binding domain"/>
    <property type="match status" value="1"/>
</dbReference>
<comment type="cofactor">
    <cofactor evidence="1">
        <name>FAD</name>
        <dbReference type="ChEBI" id="CHEBI:57692"/>
    </cofactor>
</comment>
<accession>A0ABW7UDD2</accession>
<dbReference type="Pfam" id="PF01494">
    <property type="entry name" value="FAD_binding_3"/>
    <property type="match status" value="1"/>
</dbReference>
<protein>
    <submittedName>
        <fullName evidence="6">FAD-dependent monooxygenase</fullName>
    </submittedName>
</protein>
<dbReference type="Proteomes" id="UP001611339">
    <property type="component" value="Unassembled WGS sequence"/>
</dbReference>
<evidence type="ECO:0000256" key="4">
    <source>
        <dbReference type="SAM" id="MobiDB-lite"/>
    </source>
</evidence>
<keyword evidence="7" id="KW-1185">Reference proteome</keyword>
<evidence type="ECO:0000313" key="7">
    <source>
        <dbReference type="Proteomes" id="UP001611339"/>
    </source>
</evidence>
<evidence type="ECO:0000256" key="2">
    <source>
        <dbReference type="ARBA" id="ARBA00022630"/>
    </source>
</evidence>
<dbReference type="Gene3D" id="3.30.70.2450">
    <property type="match status" value="1"/>
</dbReference>
<sequence length="508" mass="55027">MTETQVVVAGAGPTGLMLAGELGLAGVDVLVVERLPEPRTRESRAGGLHIRTLEALDQRGILDRFLERGRRRRNVHFSGLWLDVSDVPTRHPYLLVIPQSEVERLPAERAAEVGVRLRRGAEVAGFTQDGGGVTVELADGSRVRADHLVGCDGGRSTVRRLAGIDFPGTPATMTALLGDVELAEPPSGDIFQERREHGTFSVLSFGQDWFRVLTNEFDHVADRDERVTLEVLRDALVKIAGTDYGMHSPRWISRYGDAARQAGSYREGRVLLAGDAAHIHFPAGGQGLNTGVQDAVNLGWKLAAVVRGQAPDRLLDTYQAERHPVAARVLQNTRAQTALWRVDAHTSALREVLGDLVGIDRVRLRLAGMTTATDIRYPMEGTGELLGRRVPDLALDRGRVYDLLHSARAVLLDLAGHPSLDAVAAGWADRVDLVRARPAEGSDPGADAVLIRPDGYVAWITRTGGRPDPDALRTGLTRWFGPAGPLVGGSGRPHQAAPDRNRSASQLR</sequence>
<dbReference type="PANTHER" id="PTHR43004">
    <property type="entry name" value="TRK SYSTEM POTASSIUM UPTAKE PROTEIN"/>
    <property type="match status" value="1"/>
</dbReference>